<dbReference type="RefSeq" id="WP_007380993.1">
    <property type="nucleotide sequence ID" value="NZ_CM000951.1"/>
</dbReference>
<dbReference type="AlphaFoldDB" id="B5I0P5"/>
<sequence>MSTPTPERDSGWISGGVVDAEDARLATGVFAAPGASPVQARSGVRPATGDPGRVQATATVSGKVTVAPFQGVIQGTRASATGAYLVTLGQQKTLDVLGTNPADPSNPRNDLVVARQRDAQYGDAGTGMTVELVKGTAAATPTDPQVTGDFIPLARIRVAKNASSVAAPDIDDLRPWTSAVGGILRVWGEGGRPTYPYAGMYIHRGDTNHLEWYDSSGNWRAVNNDTGWAPLTFPAGWTVYNSEAPAVRRVGAVAYLRGAMRTGVAQSANPTVLMNLPAAFRPLVRHHWYVVLGGTRTGIEGIVDTDGNVNLYPQTTALPAEQIVYINTTWLVGQ</sequence>
<evidence type="ECO:0000313" key="1">
    <source>
        <dbReference type="EMBL" id="EDY58650.1"/>
    </source>
</evidence>
<evidence type="ECO:0000313" key="2">
    <source>
        <dbReference type="Proteomes" id="UP000002785"/>
    </source>
</evidence>
<reference evidence="1" key="1">
    <citation type="submission" date="2009-10" db="EMBL/GenBank/DDBJ databases">
        <title>The genome sequence of Streptomyces sviceus strain ATCC 29083.</title>
        <authorList>
            <consortium name="The Broad Institute Genome Sequencing Platform"/>
            <consortium name="Broad Institute Microbial Sequencing Center"/>
            <person name="Fischbach M."/>
            <person name="Godfrey P."/>
            <person name="Ward D."/>
            <person name="Young S."/>
            <person name="Zeng Q."/>
            <person name="Koehrsen M."/>
            <person name="Alvarado L."/>
            <person name="Berlin A.M."/>
            <person name="Bochicchio J."/>
            <person name="Borenstein D."/>
            <person name="Chapman S.B."/>
            <person name="Chen Z."/>
            <person name="Engels R."/>
            <person name="Freedman E."/>
            <person name="Gellesch M."/>
            <person name="Goldberg J."/>
            <person name="Griggs A."/>
            <person name="Gujja S."/>
            <person name="Heilman E.R."/>
            <person name="Heiman D.I."/>
            <person name="Hepburn T.A."/>
            <person name="Howarth C."/>
            <person name="Jen D."/>
            <person name="Larson L."/>
            <person name="Lewis B."/>
            <person name="Mehta T."/>
            <person name="Park D."/>
            <person name="Pearson M."/>
            <person name="Richards J."/>
            <person name="Roberts A."/>
            <person name="Saif S."/>
            <person name="Shea T.D."/>
            <person name="Shenoy N."/>
            <person name="Sisk P."/>
            <person name="Stolte C."/>
            <person name="Sykes S.N."/>
            <person name="Thomson T."/>
            <person name="Walk T."/>
            <person name="White J."/>
            <person name="Yandava C."/>
            <person name="Straight P."/>
            <person name="Clardy J."/>
            <person name="Hung D."/>
            <person name="Kolter R."/>
            <person name="Mekalanos J."/>
            <person name="Walker S."/>
            <person name="Walsh C.T."/>
            <person name="Wieland-Brown L.C."/>
            <person name="Haas B."/>
            <person name="Nusbaum C."/>
            <person name="Birren B."/>
        </authorList>
    </citation>
    <scope>NUCLEOTIDE SEQUENCE [LARGE SCALE GENOMIC DNA]</scope>
    <source>
        <strain evidence="1">ATCC 29083</strain>
    </source>
</reference>
<dbReference type="eggNOG" id="ENOG50317TT">
    <property type="taxonomic scope" value="Bacteria"/>
</dbReference>
<dbReference type="EMBL" id="CM000951">
    <property type="protein sequence ID" value="EDY58650.1"/>
    <property type="molecule type" value="Genomic_DNA"/>
</dbReference>
<organism evidence="1 2">
    <name type="scientific">Streptomyces sviceus (strain ATCC 29083 / DSM 924 / JCM 4929 / NBRC 13980 / NCIMB 11184 / NRRL 5439 / UC 5370)</name>
    <dbReference type="NCBI Taxonomy" id="463191"/>
    <lineage>
        <taxon>Bacteria</taxon>
        <taxon>Bacillati</taxon>
        <taxon>Actinomycetota</taxon>
        <taxon>Actinomycetes</taxon>
        <taxon>Kitasatosporales</taxon>
        <taxon>Streptomycetaceae</taxon>
        <taxon>Streptomyces</taxon>
    </lineage>
</organism>
<dbReference type="HOGENOM" id="CLU_831331_0_0_11"/>
<keyword evidence="2" id="KW-1185">Reference proteome</keyword>
<dbReference type="OrthoDB" id="5193571at2"/>
<proteinExistence type="predicted"/>
<protein>
    <submittedName>
        <fullName evidence="1">Uncharacterized protein</fullName>
    </submittedName>
</protein>
<gene>
    <name evidence="1" type="ORF">SSEG_09663</name>
</gene>
<dbReference type="Proteomes" id="UP000002785">
    <property type="component" value="Chromosome"/>
</dbReference>
<accession>B5I0P5</accession>
<name>B5I0P5_STRX2</name>